<dbReference type="InterPro" id="IPR000719">
    <property type="entry name" value="Prot_kinase_dom"/>
</dbReference>
<evidence type="ECO:0000256" key="4">
    <source>
        <dbReference type="ARBA" id="ARBA00022741"/>
    </source>
</evidence>
<accession>A0A542XBM0</accession>
<evidence type="ECO:0000256" key="6">
    <source>
        <dbReference type="ARBA" id="ARBA00022840"/>
    </source>
</evidence>
<dbReference type="AlphaFoldDB" id="A0A542XBM0"/>
<feature type="compositionally biased region" description="Low complexity" evidence="8">
    <location>
        <begin position="500"/>
        <end position="510"/>
    </location>
</feature>
<feature type="compositionally biased region" description="Low complexity" evidence="8">
    <location>
        <begin position="434"/>
        <end position="452"/>
    </location>
</feature>
<feature type="compositionally biased region" description="Pro residues" evidence="8">
    <location>
        <begin position="511"/>
        <end position="527"/>
    </location>
</feature>
<gene>
    <name evidence="11" type="ORF">FB554_1377</name>
</gene>
<dbReference type="Proteomes" id="UP000318336">
    <property type="component" value="Unassembled WGS sequence"/>
</dbReference>
<organism evidence="11 12">
    <name type="scientific">Barrientosiimonas humi</name>
    <dbReference type="NCBI Taxonomy" id="999931"/>
    <lineage>
        <taxon>Bacteria</taxon>
        <taxon>Bacillati</taxon>
        <taxon>Actinomycetota</taxon>
        <taxon>Actinomycetes</taxon>
        <taxon>Micrococcales</taxon>
        <taxon>Dermacoccaceae</taxon>
        <taxon>Barrientosiimonas</taxon>
    </lineage>
</organism>
<comment type="caution">
    <text evidence="11">The sequence shown here is derived from an EMBL/GenBank/DDBJ whole genome shotgun (WGS) entry which is preliminary data.</text>
</comment>
<feature type="region of interest" description="Disordered" evidence="8">
    <location>
        <begin position="316"/>
        <end position="400"/>
    </location>
</feature>
<name>A0A542XBM0_9MICO</name>
<keyword evidence="3" id="KW-0808">Transferase</keyword>
<feature type="binding site" evidence="7">
    <location>
        <position position="42"/>
    </location>
    <ligand>
        <name>ATP</name>
        <dbReference type="ChEBI" id="CHEBI:30616"/>
    </ligand>
</feature>
<proteinExistence type="predicted"/>
<feature type="region of interest" description="Disordered" evidence="8">
    <location>
        <begin position="422"/>
        <end position="547"/>
    </location>
</feature>
<dbReference type="EMBL" id="VFOK01000001">
    <property type="protein sequence ID" value="TQL33235.1"/>
    <property type="molecule type" value="Genomic_DNA"/>
</dbReference>
<evidence type="ECO:0000256" key="2">
    <source>
        <dbReference type="ARBA" id="ARBA00022527"/>
    </source>
</evidence>
<evidence type="ECO:0000256" key="9">
    <source>
        <dbReference type="SAM" id="Phobius"/>
    </source>
</evidence>
<evidence type="ECO:0000259" key="10">
    <source>
        <dbReference type="PROSITE" id="PS50011"/>
    </source>
</evidence>
<evidence type="ECO:0000256" key="3">
    <source>
        <dbReference type="ARBA" id="ARBA00022679"/>
    </source>
</evidence>
<dbReference type="GO" id="GO:0005524">
    <property type="term" value="F:ATP binding"/>
    <property type="evidence" value="ECO:0007669"/>
    <property type="project" value="UniProtKB-UniRule"/>
</dbReference>
<dbReference type="Pfam" id="PF00069">
    <property type="entry name" value="Pkinase"/>
    <property type="match status" value="1"/>
</dbReference>
<reference evidence="11 12" key="1">
    <citation type="submission" date="2019-06" db="EMBL/GenBank/DDBJ databases">
        <title>Sequencing the genomes of 1000 actinobacteria strains.</title>
        <authorList>
            <person name="Klenk H.-P."/>
        </authorList>
    </citation>
    <scope>NUCLEOTIDE SEQUENCE [LARGE SCALE GENOMIC DNA]</scope>
    <source>
        <strain evidence="11 12">DSM 24617</strain>
    </source>
</reference>
<evidence type="ECO:0000256" key="7">
    <source>
        <dbReference type="PROSITE-ProRule" id="PRU10141"/>
    </source>
</evidence>
<feature type="transmembrane region" description="Helical" evidence="9">
    <location>
        <begin position="404"/>
        <end position="423"/>
    </location>
</feature>
<dbReference type="PANTHER" id="PTHR43289">
    <property type="entry name" value="MITOGEN-ACTIVATED PROTEIN KINASE KINASE KINASE 20-RELATED"/>
    <property type="match status" value="1"/>
</dbReference>
<evidence type="ECO:0000313" key="12">
    <source>
        <dbReference type="Proteomes" id="UP000318336"/>
    </source>
</evidence>
<dbReference type="InterPro" id="IPR017441">
    <property type="entry name" value="Protein_kinase_ATP_BS"/>
</dbReference>
<feature type="compositionally biased region" description="Low complexity" evidence="8">
    <location>
        <begin position="459"/>
        <end position="477"/>
    </location>
</feature>
<keyword evidence="5 11" id="KW-0418">Kinase</keyword>
<evidence type="ECO:0000256" key="5">
    <source>
        <dbReference type="ARBA" id="ARBA00022777"/>
    </source>
</evidence>
<dbReference type="SMART" id="SM00220">
    <property type="entry name" value="S_TKc"/>
    <property type="match status" value="1"/>
</dbReference>
<dbReference type="PANTHER" id="PTHR43289:SF6">
    <property type="entry name" value="SERINE_THREONINE-PROTEIN KINASE NEKL-3"/>
    <property type="match status" value="1"/>
</dbReference>
<keyword evidence="9" id="KW-0472">Membrane</keyword>
<evidence type="ECO:0000256" key="1">
    <source>
        <dbReference type="ARBA" id="ARBA00012513"/>
    </source>
</evidence>
<keyword evidence="4 7" id="KW-0547">Nucleotide-binding</keyword>
<dbReference type="Gene3D" id="1.10.510.10">
    <property type="entry name" value="Transferase(Phosphotransferase) domain 1"/>
    <property type="match status" value="1"/>
</dbReference>
<dbReference type="CDD" id="cd14014">
    <property type="entry name" value="STKc_PknB_like"/>
    <property type="match status" value="1"/>
</dbReference>
<keyword evidence="9" id="KW-1133">Transmembrane helix</keyword>
<keyword evidence="6 7" id="KW-0067">ATP-binding</keyword>
<dbReference type="PROSITE" id="PS00108">
    <property type="entry name" value="PROTEIN_KINASE_ST"/>
    <property type="match status" value="1"/>
</dbReference>
<dbReference type="EC" id="2.7.11.1" evidence="1"/>
<dbReference type="InterPro" id="IPR011009">
    <property type="entry name" value="Kinase-like_dom_sf"/>
</dbReference>
<keyword evidence="9" id="KW-0812">Transmembrane</keyword>
<dbReference type="PROSITE" id="PS00107">
    <property type="entry name" value="PROTEIN_KINASE_ATP"/>
    <property type="match status" value="1"/>
</dbReference>
<dbReference type="PROSITE" id="PS50011">
    <property type="entry name" value="PROTEIN_KINASE_DOM"/>
    <property type="match status" value="1"/>
</dbReference>
<feature type="domain" description="Protein kinase" evidence="10">
    <location>
        <begin position="13"/>
        <end position="270"/>
    </location>
</feature>
<evidence type="ECO:0000313" key="11">
    <source>
        <dbReference type="EMBL" id="TQL33235.1"/>
    </source>
</evidence>
<dbReference type="SUPFAM" id="SSF56112">
    <property type="entry name" value="Protein kinase-like (PK-like)"/>
    <property type="match status" value="1"/>
</dbReference>
<feature type="compositionally biased region" description="Pro residues" evidence="8">
    <location>
        <begin position="478"/>
        <end position="499"/>
    </location>
</feature>
<keyword evidence="2 11" id="KW-0723">Serine/threonine-protein kinase</keyword>
<protein>
    <recommendedName>
        <fullName evidence="1">non-specific serine/threonine protein kinase</fullName>
        <ecNumber evidence="1">2.7.11.1</ecNumber>
    </recommendedName>
</protein>
<sequence length="651" mass="68135">MVGAQGDVIDGRFELVGRLGSGGMGTVWRARDLALQREVALKEVRTPDGDVEDTRLTRGRVTREAQALARLSHPNVVSIHHLVEDDPHPWLVMELVPGESLHERLVRDGALPPDEVARIGLDVCRALQAAHDAGVHHRDVKPGNVLLRPDGAAVLTDFGIAALIDETRLTGTGQVVGSPEFMAPERLRGEPDDPASDLYSLGMLMFVAVDGHSPLRRSSPVSTLSAVLHEPPPVPTNAGPLEPLISALLQRDPASRPTAAQVTETLRGLLSGGVATQPRTTVQHRLPATALAPQPPVADRPDPAAYAAPVSYAAPGQVPQRPVAEQRVTEQPVDQRATEPRPQAPASYEESPTGSAEPVAPVAPGRPQAYAPREDDRSFRDPAGPPPEPPTYDSGEGRSPRTRGVLAALLGLVLVVAGAFAGWRILDRPDRDPATAAATGTRSPSPGATPTTQAPPTPGASFSTLPEPTSPPTSGLLPPAPTPSPSEPAPEPTPEPETPSEPTEPQTSDPEPSPSPETQPEPEPTPSPTSSEPAEPPVSNAVRNPPSGSWIAQLASVPISSGTEARDRRLRQIRQSFPSAGVFSSSSYASLRAGYWVVWVGPYADGNAALGACQSAGVSGGSNCLGRLVSNDGSDRQYVCSSSGSSGCTKE</sequence>
<keyword evidence="12" id="KW-1185">Reference proteome</keyword>
<dbReference type="GO" id="GO:0004674">
    <property type="term" value="F:protein serine/threonine kinase activity"/>
    <property type="evidence" value="ECO:0007669"/>
    <property type="project" value="UniProtKB-KW"/>
</dbReference>
<dbReference type="InterPro" id="IPR008271">
    <property type="entry name" value="Ser/Thr_kinase_AS"/>
</dbReference>
<dbReference type="Gene3D" id="3.30.200.20">
    <property type="entry name" value="Phosphorylase Kinase, domain 1"/>
    <property type="match status" value="1"/>
</dbReference>
<evidence type="ECO:0000256" key="8">
    <source>
        <dbReference type="SAM" id="MobiDB-lite"/>
    </source>
</evidence>
<dbReference type="RefSeq" id="WP_211344544.1">
    <property type="nucleotide sequence ID" value="NZ_CAJTBP010000001.1"/>
</dbReference>